<dbReference type="PANTHER" id="PTHR32432:SF3">
    <property type="entry name" value="ETHANOLAMINE UTILIZATION PROTEIN EUTJ"/>
    <property type="match status" value="1"/>
</dbReference>
<evidence type="ECO:0000259" key="1">
    <source>
        <dbReference type="SMART" id="SM00842"/>
    </source>
</evidence>
<evidence type="ECO:0000313" key="3">
    <source>
        <dbReference type="Proteomes" id="UP000030856"/>
    </source>
</evidence>
<dbReference type="InterPro" id="IPR005883">
    <property type="entry name" value="PilM"/>
</dbReference>
<dbReference type="PANTHER" id="PTHR32432">
    <property type="entry name" value="CELL DIVISION PROTEIN FTSA-RELATED"/>
    <property type="match status" value="1"/>
</dbReference>
<reference evidence="2 3" key="1">
    <citation type="journal article" date="2014" name="BMC Genomics">
        <title>The genome of the intracellular bacterium of the coastal bivalve, Solemya velum: a blueprint for thriving in and out of symbiosis.</title>
        <authorList>
            <person name="Dmytrenko O."/>
            <person name="Russell S.L."/>
            <person name="Loo W.T."/>
            <person name="Fontanez K.M."/>
            <person name="Liao L."/>
            <person name="Roeselers G."/>
            <person name="Sharma R."/>
            <person name="Stewart F.J."/>
            <person name="Newton I.L."/>
            <person name="Woyke T."/>
            <person name="Wu D."/>
            <person name="Lang J.M."/>
            <person name="Eisen J.A."/>
            <person name="Cavanaugh C.M."/>
        </authorList>
    </citation>
    <scope>NUCLEOTIDE SEQUENCE [LARGE SCALE GENOMIC DNA]</scope>
    <source>
        <strain evidence="2 3">WH</strain>
    </source>
</reference>
<dbReference type="GO" id="GO:0051301">
    <property type="term" value="P:cell division"/>
    <property type="evidence" value="ECO:0007669"/>
    <property type="project" value="InterPro"/>
</dbReference>
<dbReference type="PIRSF" id="PIRSF019169">
    <property type="entry name" value="PilM"/>
    <property type="match status" value="1"/>
</dbReference>
<dbReference type="Gene3D" id="3.30.420.40">
    <property type="match status" value="2"/>
</dbReference>
<dbReference type="Proteomes" id="UP000030856">
    <property type="component" value="Unassembled WGS sequence"/>
</dbReference>
<protein>
    <submittedName>
        <fullName evidence="2">Type IV pilus assembly protein PilM</fullName>
    </submittedName>
</protein>
<dbReference type="InterPro" id="IPR003494">
    <property type="entry name" value="SHS2_FtsA"/>
</dbReference>
<gene>
    <name evidence="2" type="primary">pilM</name>
    <name evidence="2" type="ORF">JV46_23560</name>
</gene>
<dbReference type="OrthoDB" id="9773403at2"/>
<dbReference type="Pfam" id="PF11104">
    <property type="entry name" value="PilM_2"/>
    <property type="match status" value="1"/>
</dbReference>
<dbReference type="AlphaFoldDB" id="A0A0B0HFC0"/>
<dbReference type="SUPFAM" id="SSF53067">
    <property type="entry name" value="Actin-like ATPase domain"/>
    <property type="match status" value="2"/>
</dbReference>
<name>A0A0B0HFC0_SOVGS</name>
<comment type="caution">
    <text evidence="2">The sequence shown here is derived from an EMBL/GenBank/DDBJ whole genome shotgun (WGS) entry which is preliminary data.</text>
</comment>
<proteinExistence type="predicted"/>
<evidence type="ECO:0000313" key="2">
    <source>
        <dbReference type="EMBL" id="KHF26639.1"/>
    </source>
</evidence>
<dbReference type="RefSeq" id="WP_052132071.1">
    <property type="nucleotide sequence ID" value="NZ_JRAA01000001.1"/>
</dbReference>
<organism evidence="2 3">
    <name type="scientific">Solemya velum gill symbiont</name>
    <dbReference type="NCBI Taxonomy" id="2340"/>
    <lineage>
        <taxon>Bacteria</taxon>
        <taxon>Pseudomonadati</taxon>
        <taxon>Pseudomonadota</taxon>
        <taxon>Gammaproteobacteria</taxon>
        <taxon>sulfur-oxidizing symbionts</taxon>
    </lineage>
</organism>
<sequence length="353" mass="37874">MKALFGMGPKSLLGIDIGTSAVKLLELEADSGDSDFSRIKSLSVVPLPEGAVEGKQIVDPDAVVAALAEVVKLSGSSVRSVAAAVSGVTAITRILKLPANLSDREMETEVEFEADKKIPQPLDEIRYDYDILGLSEADPDTVDVLLVASREDVVGELTSILELAGLKPAVIDVESYAINHCYNLARSDSEPECVAVADIGASSIDFHVMKGETVSYTREYNFGGRALTRALQGQYGLSFQEAEKMKVDEDWPSGARESVVQDFLSSLTQEVRGALQIYQAAGKGEKIMRLYLAGGCAAMPGVEEVIGDVLDFPVSVLNPLTDLKHPRRITEGRLKMMGPAMIIACGLATRRPD</sequence>
<dbReference type="NCBIfam" id="TIGR01175">
    <property type="entry name" value="pilM"/>
    <property type="match status" value="1"/>
</dbReference>
<dbReference type="InterPro" id="IPR043129">
    <property type="entry name" value="ATPase_NBD"/>
</dbReference>
<dbReference type="EMBL" id="JRAA01000001">
    <property type="protein sequence ID" value="KHF26639.1"/>
    <property type="molecule type" value="Genomic_DNA"/>
</dbReference>
<dbReference type="InterPro" id="IPR050696">
    <property type="entry name" value="FtsA/MreB"/>
</dbReference>
<accession>A0A0B0HFC0</accession>
<dbReference type="eggNOG" id="COG4972">
    <property type="taxonomic scope" value="Bacteria"/>
</dbReference>
<dbReference type="Gene3D" id="3.30.1490.300">
    <property type="match status" value="1"/>
</dbReference>
<dbReference type="SMART" id="SM00842">
    <property type="entry name" value="FtsA"/>
    <property type="match status" value="1"/>
</dbReference>
<keyword evidence="3" id="KW-1185">Reference proteome</keyword>
<feature type="domain" description="SHS2" evidence="1">
    <location>
        <begin position="12"/>
        <end position="182"/>
    </location>
</feature>
<dbReference type="CDD" id="cd24049">
    <property type="entry name" value="ASKHA_NBD_PilM"/>
    <property type="match status" value="1"/>
</dbReference>
<dbReference type="STRING" id="2340.JV46_23560"/>